<dbReference type="PROSITE" id="PS00063">
    <property type="entry name" value="ALDOKETO_REDUCTASE_3"/>
    <property type="match status" value="1"/>
</dbReference>
<dbReference type="InterPro" id="IPR020471">
    <property type="entry name" value="AKR"/>
</dbReference>
<feature type="domain" description="NADP-dependent oxidoreductase" evidence="8">
    <location>
        <begin position="15"/>
        <end position="258"/>
    </location>
</feature>
<dbReference type="AlphaFoldDB" id="A0A1G8WPS9"/>
<gene>
    <name evidence="9" type="ORF">SAMN04490247_3282</name>
</gene>
<dbReference type="PIRSF" id="PIRSF000097">
    <property type="entry name" value="AKR"/>
    <property type="match status" value="1"/>
</dbReference>
<dbReference type="PROSITE" id="PS00062">
    <property type="entry name" value="ALDOKETO_REDUCTASE_2"/>
    <property type="match status" value="1"/>
</dbReference>
<name>A0A1G8WPS9_9BACI</name>
<organism evidence="9 10">
    <name type="scientific">Salimicrobium halophilum</name>
    <dbReference type="NCBI Taxonomy" id="86666"/>
    <lineage>
        <taxon>Bacteria</taxon>
        <taxon>Bacillati</taxon>
        <taxon>Bacillota</taxon>
        <taxon>Bacilli</taxon>
        <taxon>Bacillales</taxon>
        <taxon>Bacillaceae</taxon>
        <taxon>Salimicrobium</taxon>
    </lineage>
</organism>
<comment type="similarity">
    <text evidence="1">Belongs to the aldo/keto reductase family.</text>
</comment>
<evidence type="ECO:0000256" key="4">
    <source>
        <dbReference type="PIRSR" id="PIRSR000097-1"/>
    </source>
</evidence>
<dbReference type="STRING" id="86666.SAMN04490247_3282"/>
<dbReference type="PANTHER" id="PTHR43827">
    <property type="entry name" value="2,5-DIKETO-D-GLUCONIC ACID REDUCTASE"/>
    <property type="match status" value="1"/>
</dbReference>
<feature type="binding site" evidence="5">
    <location>
        <position position="106"/>
    </location>
    <ligand>
        <name>substrate</name>
    </ligand>
</feature>
<keyword evidence="10" id="KW-1185">Reference proteome</keyword>
<dbReference type="PROSITE" id="PS00798">
    <property type="entry name" value="ALDOKETO_REDUCTASE_1"/>
    <property type="match status" value="1"/>
</dbReference>
<dbReference type="PANTHER" id="PTHR43827:SF3">
    <property type="entry name" value="NADP-DEPENDENT OXIDOREDUCTASE DOMAIN-CONTAINING PROTEIN"/>
    <property type="match status" value="1"/>
</dbReference>
<sequence>MNYVELHNNVKMPQLGFGVWQVDTEDAEPAVAKALETGYRSIDTAAIYGNERQVGHAIANSEIPREDLFITTKVWNADQGYENTMKAFDESLSKLGLDYVDLYLIHWPTPEYDEYVETYKAMEQLQKDGKVRAIGVCNFDIEHLERLIEECDVKPAINQVECHPYLAQTDLKEFCEKNGILMEAWSPLMQGGEVLKDPVVQQIAKHHGKTGAQVIIRWHLQNDRVVIPKSITPTRIEENFDVFDFELTADDMEKLNGLDSGTRKGPRPSEMNIR</sequence>
<evidence type="ECO:0000259" key="8">
    <source>
        <dbReference type="Pfam" id="PF00248"/>
    </source>
</evidence>
<evidence type="ECO:0000256" key="7">
    <source>
        <dbReference type="SAM" id="MobiDB-lite"/>
    </source>
</evidence>
<dbReference type="RefSeq" id="WP_093194902.1">
    <property type="nucleotide sequence ID" value="NZ_FNEV01000018.1"/>
</dbReference>
<keyword evidence="2" id="KW-0521">NADP</keyword>
<evidence type="ECO:0000256" key="3">
    <source>
        <dbReference type="ARBA" id="ARBA00023002"/>
    </source>
</evidence>
<dbReference type="Proteomes" id="UP000199225">
    <property type="component" value="Unassembled WGS sequence"/>
</dbReference>
<feature type="active site" description="Proton donor" evidence="4">
    <location>
        <position position="48"/>
    </location>
</feature>
<dbReference type="PRINTS" id="PR00069">
    <property type="entry name" value="ALDKETRDTASE"/>
</dbReference>
<dbReference type="SUPFAM" id="SSF51430">
    <property type="entry name" value="NAD(P)-linked oxidoreductase"/>
    <property type="match status" value="1"/>
</dbReference>
<feature type="site" description="Lowers pKa of active site Tyr" evidence="6">
    <location>
        <position position="73"/>
    </location>
</feature>
<dbReference type="InterPro" id="IPR018170">
    <property type="entry name" value="Aldo/ket_reductase_CS"/>
</dbReference>
<keyword evidence="3" id="KW-0560">Oxidoreductase</keyword>
<evidence type="ECO:0000256" key="5">
    <source>
        <dbReference type="PIRSR" id="PIRSR000097-2"/>
    </source>
</evidence>
<dbReference type="Pfam" id="PF00248">
    <property type="entry name" value="Aldo_ket_red"/>
    <property type="match status" value="1"/>
</dbReference>
<evidence type="ECO:0000256" key="2">
    <source>
        <dbReference type="ARBA" id="ARBA00022857"/>
    </source>
</evidence>
<dbReference type="InterPro" id="IPR036812">
    <property type="entry name" value="NAD(P)_OxRdtase_dom_sf"/>
</dbReference>
<feature type="region of interest" description="Disordered" evidence="7">
    <location>
        <begin position="255"/>
        <end position="274"/>
    </location>
</feature>
<proteinExistence type="inferred from homology"/>
<reference evidence="10" key="1">
    <citation type="submission" date="2016-10" db="EMBL/GenBank/DDBJ databases">
        <authorList>
            <person name="Varghese N."/>
            <person name="Submissions S."/>
        </authorList>
    </citation>
    <scope>NUCLEOTIDE SEQUENCE [LARGE SCALE GENOMIC DNA]</scope>
    <source>
        <strain evidence="10">DSM 4771</strain>
    </source>
</reference>
<dbReference type="OrthoDB" id="9804790at2"/>
<evidence type="ECO:0000256" key="1">
    <source>
        <dbReference type="ARBA" id="ARBA00007905"/>
    </source>
</evidence>
<dbReference type="EMBL" id="FNEV01000018">
    <property type="protein sequence ID" value="SDJ80368.1"/>
    <property type="molecule type" value="Genomic_DNA"/>
</dbReference>
<dbReference type="GO" id="GO:0016616">
    <property type="term" value="F:oxidoreductase activity, acting on the CH-OH group of donors, NAD or NADP as acceptor"/>
    <property type="evidence" value="ECO:0007669"/>
    <property type="project" value="UniProtKB-ARBA"/>
</dbReference>
<evidence type="ECO:0000256" key="6">
    <source>
        <dbReference type="PIRSR" id="PIRSR000097-3"/>
    </source>
</evidence>
<dbReference type="FunFam" id="3.20.20.100:FF:000015">
    <property type="entry name" value="Oxidoreductase, aldo/keto reductase family"/>
    <property type="match status" value="1"/>
</dbReference>
<evidence type="ECO:0000313" key="10">
    <source>
        <dbReference type="Proteomes" id="UP000199225"/>
    </source>
</evidence>
<protein>
    <submittedName>
        <fullName evidence="9">Aldo/keto reductase</fullName>
    </submittedName>
</protein>
<dbReference type="Gene3D" id="3.20.20.100">
    <property type="entry name" value="NADP-dependent oxidoreductase domain"/>
    <property type="match status" value="1"/>
</dbReference>
<dbReference type="InterPro" id="IPR023210">
    <property type="entry name" value="NADP_OxRdtase_dom"/>
</dbReference>
<accession>A0A1G8WPS9</accession>
<evidence type="ECO:0000313" key="9">
    <source>
        <dbReference type="EMBL" id="SDJ80368.1"/>
    </source>
</evidence>